<feature type="DNA-binding region" description="H-T-H motif" evidence="5">
    <location>
        <begin position="31"/>
        <end position="50"/>
    </location>
</feature>
<sequence length="199" mass="22628">MPRRVDRDDRRRRIAEALLRLATTRGLEAVSLRQVAAEAGLSMGAVQHYFRSKDEMLLYALEHQAGEREKRITERVLAVEEHPSPRKILRTCLAELLPVDETTRAELLIEVAFFIRALTEPDMRKVITEGSPKLIDFFAGLLGTAQEAGDVAPDRDPVQEAHILWSMADSLRTTVILEERPAEEVMATIDYHLDRLFRA</sequence>
<evidence type="ECO:0000256" key="1">
    <source>
        <dbReference type="ARBA" id="ARBA00022491"/>
    </source>
</evidence>
<accession>A0ABS4PR75</accession>
<evidence type="ECO:0000256" key="5">
    <source>
        <dbReference type="PROSITE-ProRule" id="PRU00335"/>
    </source>
</evidence>
<keyword evidence="4" id="KW-0804">Transcription</keyword>
<dbReference type="Proteomes" id="UP000741013">
    <property type="component" value="Unassembled WGS sequence"/>
</dbReference>
<evidence type="ECO:0000259" key="6">
    <source>
        <dbReference type="PROSITE" id="PS50977"/>
    </source>
</evidence>
<dbReference type="InterPro" id="IPR039538">
    <property type="entry name" value="BetI_C"/>
</dbReference>
<evidence type="ECO:0000313" key="8">
    <source>
        <dbReference type="Proteomes" id="UP000741013"/>
    </source>
</evidence>
<evidence type="ECO:0000256" key="2">
    <source>
        <dbReference type="ARBA" id="ARBA00023015"/>
    </source>
</evidence>
<evidence type="ECO:0000256" key="4">
    <source>
        <dbReference type="ARBA" id="ARBA00023163"/>
    </source>
</evidence>
<keyword evidence="3 5" id="KW-0238">DNA-binding</keyword>
<keyword evidence="1" id="KW-0678">Repressor</keyword>
<dbReference type="SUPFAM" id="SSF46689">
    <property type="entry name" value="Homeodomain-like"/>
    <property type="match status" value="1"/>
</dbReference>
<dbReference type="SUPFAM" id="SSF48498">
    <property type="entry name" value="Tetracyclin repressor-like, C-terminal domain"/>
    <property type="match status" value="1"/>
</dbReference>
<dbReference type="PANTHER" id="PTHR30055:SF234">
    <property type="entry name" value="HTH-TYPE TRANSCRIPTIONAL REGULATOR BETI"/>
    <property type="match status" value="1"/>
</dbReference>
<dbReference type="PANTHER" id="PTHR30055">
    <property type="entry name" value="HTH-TYPE TRANSCRIPTIONAL REGULATOR RUTR"/>
    <property type="match status" value="1"/>
</dbReference>
<dbReference type="InterPro" id="IPR050109">
    <property type="entry name" value="HTH-type_TetR-like_transc_reg"/>
</dbReference>
<dbReference type="RefSeq" id="WP_308158770.1">
    <property type="nucleotide sequence ID" value="NZ_JAGGMS010000001.1"/>
</dbReference>
<comment type="caution">
    <text evidence="7">The sequence shown here is derived from an EMBL/GenBank/DDBJ whole genome shotgun (WGS) entry which is preliminary data.</text>
</comment>
<dbReference type="Pfam" id="PF13977">
    <property type="entry name" value="TetR_C_6"/>
    <property type="match status" value="1"/>
</dbReference>
<dbReference type="PRINTS" id="PR00455">
    <property type="entry name" value="HTHTETR"/>
</dbReference>
<organism evidence="7 8">
    <name type="scientific">Amycolatopsis magusensis</name>
    <dbReference type="NCBI Taxonomy" id="882444"/>
    <lineage>
        <taxon>Bacteria</taxon>
        <taxon>Bacillati</taxon>
        <taxon>Actinomycetota</taxon>
        <taxon>Actinomycetes</taxon>
        <taxon>Pseudonocardiales</taxon>
        <taxon>Pseudonocardiaceae</taxon>
        <taxon>Amycolatopsis</taxon>
    </lineage>
</organism>
<feature type="domain" description="HTH tetR-type" evidence="6">
    <location>
        <begin position="8"/>
        <end position="68"/>
    </location>
</feature>
<keyword evidence="8" id="KW-1185">Reference proteome</keyword>
<dbReference type="InterPro" id="IPR001647">
    <property type="entry name" value="HTH_TetR"/>
</dbReference>
<dbReference type="EMBL" id="JAGGMS010000001">
    <property type="protein sequence ID" value="MBP2181911.1"/>
    <property type="molecule type" value="Genomic_DNA"/>
</dbReference>
<dbReference type="Gene3D" id="1.10.357.10">
    <property type="entry name" value="Tetracycline Repressor, domain 2"/>
    <property type="match status" value="1"/>
</dbReference>
<dbReference type="InterPro" id="IPR036271">
    <property type="entry name" value="Tet_transcr_reg_TetR-rel_C_sf"/>
</dbReference>
<dbReference type="Pfam" id="PF00440">
    <property type="entry name" value="TetR_N"/>
    <property type="match status" value="1"/>
</dbReference>
<dbReference type="PROSITE" id="PS50977">
    <property type="entry name" value="HTH_TETR_2"/>
    <property type="match status" value="1"/>
</dbReference>
<evidence type="ECO:0000256" key="3">
    <source>
        <dbReference type="ARBA" id="ARBA00023125"/>
    </source>
</evidence>
<name>A0ABS4PR75_9PSEU</name>
<proteinExistence type="predicted"/>
<evidence type="ECO:0000313" key="7">
    <source>
        <dbReference type="EMBL" id="MBP2181911.1"/>
    </source>
</evidence>
<dbReference type="InterPro" id="IPR009057">
    <property type="entry name" value="Homeodomain-like_sf"/>
</dbReference>
<reference evidence="7 8" key="1">
    <citation type="submission" date="2021-03" db="EMBL/GenBank/DDBJ databases">
        <title>Sequencing the genomes of 1000 actinobacteria strains.</title>
        <authorList>
            <person name="Klenk H.-P."/>
        </authorList>
    </citation>
    <scope>NUCLEOTIDE SEQUENCE [LARGE SCALE GENOMIC DNA]</scope>
    <source>
        <strain evidence="7 8">DSM 45510</strain>
    </source>
</reference>
<gene>
    <name evidence="7" type="ORF">JOM49_003437</name>
</gene>
<protein>
    <submittedName>
        <fullName evidence="7">AcrR family transcriptional regulator</fullName>
    </submittedName>
</protein>
<keyword evidence="2" id="KW-0805">Transcription regulation</keyword>